<dbReference type="InterPro" id="IPR011050">
    <property type="entry name" value="Pectin_lyase_fold/virulence"/>
</dbReference>
<evidence type="ECO:0000256" key="1">
    <source>
        <dbReference type="ARBA" id="ARBA00004191"/>
    </source>
</evidence>
<dbReference type="InterPro" id="IPR000743">
    <property type="entry name" value="Glyco_hydro_28"/>
</dbReference>
<keyword evidence="7" id="KW-0961">Cell wall biogenesis/degradation</keyword>
<keyword evidence="6 15" id="KW-0326">Glycosidase</keyword>
<comment type="function">
    <text evidence="11">May function in depolymerizing pectin during pollen development, germination, and tube growth. Acts as an exo-polygalacturonase.</text>
</comment>
<keyword evidence="3" id="KW-0134">Cell wall</keyword>
<dbReference type="RefSeq" id="XP_020102229.1">
    <property type="nucleotide sequence ID" value="XM_020246640.1"/>
</dbReference>
<dbReference type="Proteomes" id="UP000515123">
    <property type="component" value="Linkage group 13"/>
</dbReference>
<evidence type="ECO:0000313" key="17">
    <source>
        <dbReference type="Proteomes" id="UP000515123"/>
    </source>
</evidence>
<dbReference type="FunFam" id="2.160.20.10:FF:000004">
    <property type="entry name" value="Pectin lyase-like superfamily protein"/>
    <property type="match status" value="1"/>
</dbReference>
<dbReference type="OrthoDB" id="187139at2759"/>
<feature type="active site" evidence="14">
    <location>
        <position position="311"/>
    </location>
</feature>
<evidence type="ECO:0000256" key="15">
    <source>
        <dbReference type="RuleBase" id="RU361169"/>
    </source>
</evidence>
<dbReference type="InterPro" id="IPR012334">
    <property type="entry name" value="Pectin_lyas_fold"/>
</dbReference>
<evidence type="ECO:0000256" key="11">
    <source>
        <dbReference type="ARBA" id="ARBA00057651"/>
    </source>
</evidence>
<name>A0A6P5G1F1_ANACO</name>
<dbReference type="GO" id="GO:0047911">
    <property type="term" value="F:galacturan 1,4-alpha-galacturonidase activity"/>
    <property type="evidence" value="ECO:0007669"/>
    <property type="project" value="UniProtKB-EC"/>
</dbReference>
<feature type="transmembrane region" description="Helical" evidence="16">
    <location>
        <begin position="69"/>
        <end position="87"/>
    </location>
</feature>
<evidence type="ECO:0000256" key="4">
    <source>
        <dbReference type="ARBA" id="ARBA00022525"/>
    </source>
</evidence>
<dbReference type="PROSITE" id="PS00502">
    <property type="entry name" value="POLYGALACTURONASE"/>
    <property type="match status" value="1"/>
</dbReference>
<dbReference type="GO" id="GO:0004650">
    <property type="term" value="F:polygalacturonase activity"/>
    <property type="evidence" value="ECO:0007669"/>
    <property type="project" value="InterPro"/>
</dbReference>
<dbReference type="SMART" id="SM00710">
    <property type="entry name" value="PbH1"/>
    <property type="match status" value="6"/>
</dbReference>
<comment type="similarity">
    <text evidence="2 15">Belongs to the glycosyl hydrolase 28 family.</text>
</comment>
<evidence type="ECO:0000256" key="14">
    <source>
        <dbReference type="PROSITE-ProRule" id="PRU10052"/>
    </source>
</evidence>
<dbReference type="EC" id="3.2.1.67" evidence="8"/>
<dbReference type="AlphaFoldDB" id="A0A6P5G1F1"/>
<evidence type="ECO:0000256" key="8">
    <source>
        <dbReference type="ARBA" id="ARBA00038933"/>
    </source>
</evidence>
<proteinExistence type="inferred from homology"/>
<reference evidence="18" key="2">
    <citation type="submission" date="2025-08" db="UniProtKB">
        <authorList>
            <consortium name="RefSeq"/>
        </authorList>
    </citation>
    <scope>IDENTIFICATION</scope>
    <source>
        <tissue evidence="18">Leaf</tissue>
    </source>
</reference>
<sequence>MTKLIVFISKQWTLMESFLRCNALRTSLLMKSITAVKLKNEELFVHNVNISFFGFYYYRICQNFLSSKIRTMLGVVFSSIFLVVYIANSCNCLKIYDVTKYGASAGKKDNQAAFLAAWKAACNFGGAASLLIPPGTFALGPVNLRGPCKNHKSPFVEIRGNLRAPPRFIRSPDMFWIKFNDLNELTVTGGGVLDGQGALSWLRKKCGHGRSSKLPPTTLKFKDVSNSSIHRLNLVNSKAFHMNFHQCNHIDVHDLKITAPGNSLNTDGIHIGQTSHISIRNSIISTGDDCISIGPGSRNVTVSNITCGPGHGISIGSLGKYRNETDVIGLLVKNCTVKNTTNGVRIKTWPGSPGLQAIRALNITFEDITMINVSNPIIINQLYCPGHGCTKKPSQIQIGDVRFRRIRGTSRTETAINLQCSEDVPCKNVELDDVKLTCAGRRGWSCSNVNGNFSGVQFTGPCLS</sequence>
<evidence type="ECO:0000256" key="13">
    <source>
        <dbReference type="ARBA" id="ARBA00083621"/>
    </source>
</evidence>
<evidence type="ECO:0000256" key="7">
    <source>
        <dbReference type="ARBA" id="ARBA00023316"/>
    </source>
</evidence>
<dbReference type="InterPro" id="IPR006626">
    <property type="entry name" value="PbH1"/>
</dbReference>
<dbReference type="SUPFAM" id="SSF51126">
    <property type="entry name" value="Pectin lyase-like"/>
    <property type="match status" value="1"/>
</dbReference>
<protein>
    <recommendedName>
        <fullName evidence="12">Exopolygalacturonase</fullName>
        <ecNumber evidence="8">3.2.1.67</ecNumber>
    </recommendedName>
    <alternativeName>
        <fullName evidence="9">Galacturan 1,4-alpha-galacturonidase</fullName>
    </alternativeName>
    <alternativeName>
        <fullName evidence="13">Pectinase</fullName>
    </alternativeName>
</protein>
<comment type="subcellular location">
    <subcellularLocation>
        <location evidence="1">Secreted</location>
        <location evidence="1">Cell wall</location>
    </subcellularLocation>
</comment>
<evidence type="ECO:0000256" key="2">
    <source>
        <dbReference type="ARBA" id="ARBA00008834"/>
    </source>
</evidence>
<dbReference type="Pfam" id="PF00295">
    <property type="entry name" value="Glyco_hydro_28"/>
    <property type="match status" value="1"/>
</dbReference>
<comment type="catalytic activity">
    <reaction evidence="10">
        <text>[(1-&gt;4)-alpha-D-galacturonosyl](n) + H2O = alpha-D-galacturonate + [(1-&gt;4)-alpha-D-galacturonosyl](n-1)</text>
        <dbReference type="Rhea" id="RHEA:14117"/>
        <dbReference type="Rhea" id="RHEA-COMP:14570"/>
        <dbReference type="Rhea" id="RHEA-COMP:14572"/>
        <dbReference type="ChEBI" id="CHEBI:15377"/>
        <dbReference type="ChEBI" id="CHEBI:58658"/>
        <dbReference type="ChEBI" id="CHEBI:140523"/>
        <dbReference type="EC" id="3.2.1.67"/>
    </reaction>
</comment>
<keyword evidence="16" id="KW-0812">Transmembrane</keyword>
<gene>
    <name evidence="18" type="primary">LOC109719822</name>
</gene>
<organism evidence="17 18">
    <name type="scientific">Ananas comosus</name>
    <name type="common">Pineapple</name>
    <name type="synonym">Ananas ananas</name>
    <dbReference type="NCBI Taxonomy" id="4615"/>
    <lineage>
        <taxon>Eukaryota</taxon>
        <taxon>Viridiplantae</taxon>
        <taxon>Streptophyta</taxon>
        <taxon>Embryophyta</taxon>
        <taxon>Tracheophyta</taxon>
        <taxon>Spermatophyta</taxon>
        <taxon>Magnoliopsida</taxon>
        <taxon>Liliopsida</taxon>
        <taxon>Poales</taxon>
        <taxon>Bromeliaceae</taxon>
        <taxon>Bromelioideae</taxon>
        <taxon>Ananas</taxon>
    </lineage>
</organism>
<keyword evidence="5 15" id="KW-0378">Hydrolase</keyword>
<dbReference type="Gene3D" id="2.160.20.10">
    <property type="entry name" value="Single-stranded right-handed beta-helix, Pectin lyase-like"/>
    <property type="match status" value="1"/>
</dbReference>
<evidence type="ECO:0000256" key="12">
    <source>
        <dbReference type="ARBA" id="ARBA00068298"/>
    </source>
</evidence>
<evidence type="ECO:0000256" key="6">
    <source>
        <dbReference type="ARBA" id="ARBA00023295"/>
    </source>
</evidence>
<evidence type="ECO:0000313" key="18">
    <source>
        <dbReference type="RefSeq" id="XP_020102229.1"/>
    </source>
</evidence>
<accession>A0A6P5G1F1</accession>
<evidence type="ECO:0000256" key="5">
    <source>
        <dbReference type="ARBA" id="ARBA00022801"/>
    </source>
</evidence>
<keyword evidence="16" id="KW-0472">Membrane</keyword>
<dbReference type="PANTHER" id="PTHR31375">
    <property type="match status" value="1"/>
</dbReference>
<dbReference type="GO" id="GO:0071555">
    <property type="term" value="P:cell wall organization"/>
    <property type="evidence" value="ECO:0007669"/>
    <property type="project" value="UniProtKB-KW"/>
</dbReference>
<dbReference type="GeneID" id="109719822"/>
<evidence type="ECO:0000256" key="3">
    <source>
        <dbReference type="ARBA" id="ARBA00022512"/>
    </source>
</evidence>
<keyword evidence="17" id="KW-1185">Reference proteome</keyword>
<dbReference type="GO" id="GO:0005975">
    <property type="term" value="P:carbohydrate metabolic process"/>
    <property type="evidence" value="ECO:0007669"/>
    <property type="project" value="InterPro"/>
</dbReference>
<evidence type="ECO:0000256" key="16">
    <source>
        <dbReference type="SAM" id="Phobius"/>
    </source>
</evidence>
<evidence type="ECO:0000256" key="9">
    <source>
        <dbReference type="ARBA" id="ARBA00043142"/>
    </source>
</evidence>
<keyword evidence="16" id="KW-1133">Transmembrane helix</keyword>
<keyword evidence="4" id="KW-0964">Secreted</keyword>
<evidence type="ECO:0000256" key="10">
    <source>
        <dbReference type="ARBA" id="ARBA00048766"/>
    </source>
</evidence>
<reference evidence="17" key="1">
    <citation type="journal article" date="2015" name="Nat. Genet.">
        <title>The pineapple genome and the evolution of CAM photosynthesis.</title>
        <authorList>
            <person name="Ming R."/>
            <person name="VanBuren R."/>
            <person name="Wai C.M."/>
            <person name="Tang H."/>
            <person name="Schatz M.C."/>
            <person name="Bowers J.E."/>
            <person name="Lyons E."/>
            <person name="Wang M.L."/>
            <person name="Chen J."/>
            <person name="Biggers E."/>
            <person name="Zhang J."/>
            <person name="Huang L."/>
            <person name="Zhang L."/>
            <person name="Miao W."/>
            <person name="Zhang J."/>
            <person name="Ye Z."/>
            <person name="Miao C."/>
            <person name="Lin Z."/>
            <person name="Wang H."/>
            <person name="Zhou H."/>
            <person name="Yim W.C."/>
            <person name="Priest H.D."/>
            <person name="Zheng C."/>
            <person name="Woodhouse M."/>
            <person name="Edger P.P."/>
            <person name="Guyot R."/>
            <person name="Guo H.B."/>
            <person name="Guo H."/>
            <person name="Zheng G."/>
            <person name="Singh R."/>
            <person name="Sharma A."/>
            <person name="Min X."/>
            <person name="Zheng Y."/>
            <person name="Lee H."/>
            <person name="Gurtowski J."/>
            <person name="Sedlazeck F.J."/>
            <person name="Harkess A."/>
            <person name="McKain M.R."/>
            <person name="Liao Z."/>
            <person name="Fang J."/>
            <person name="Liu J."/>
            <person name="Zhang X."/>
            <person name="Zhang Q."/>
            <person name="Hu W."/>
            <person name="Qin Y."/>
            <person name="Wang K."/>
            <person name="Chen L.Y."/>
            <person name="Shirley N."/>
            <person name="Lin Y.R."/>
            <person name="Liu L.Y."/>
            <person name="Hernandez A.G."/>
            <person name="Wright C.L."/>
            <person name="Bulone V."/>
            <person name="Tuskan G.A."/>
            <person name="Heath K."/>
            <person name="Zee F."/>
            <person name="Moore P.H."/>
            <person name="Sunkar R."/>
            <person name="Leebens-Mack J.H."/>
            <person name="Mockler T."/>
            <person name="Bennetzen J.L."/>
            <person name="Freeling M."/>
            <person name="Sankoff D."/>
            <person name="Paterson A.H."/>
            <person name="Zhu X."/>
            <person name="Yang X."/>
            <person name="Smith J.A."/>
            <person name="Cushman J.C."/>
            <person name="Paull R.E."/>
            <person name="Yu Q."/>
        </authorList>
    </citation>
    <scope>NUCLEOTIDE SEQUENCE [LARGE SCALE GENOMIC DNA]</scope>
    <source>
        <strain evidence="17">cv. F153</strain>
    </source>
</reference>